<feature type="domain" description="Lipoprotein LPP20-like" evidence="2">
    <location>
        <begin position="32"/>
        <end position="139"/>
    </location>
</feature>
<feature type="chain" id="PRO_5023099080" description="Lipoprotein LPP20-like domain-containing protein" evidence="1">
    <location>
        <begin position="21"/>
        <end position="345"/>
    </location>
</feature>
<keyword evidence="1" id="KW-0732">Signal</keyword>
<dbReference type="EMBL" id="CP036150">
    <property type="protein sequence ID" value="QEN09500.1"/>
    <property type="molecule type" value="Genomic_DNA"/>
</dbReference>
<dbReference type="KEGG" id="ock:EXM22_16490"/>
<proteinExistence type="predicted"/>
<keyword evidence="4" id="KW-1185">Reference proteome</keyword>
<sequence>MKFKKIITAIILTGLLISCATGGSGSGGRKIPDWVNDKHSVYPDDKYLVEIGEGTSLKSAKQNGQTSLARIFRTTIKVDSTVSTRYKDLSDGKTILESQMETTSDESITQLSDETLINVHFGESWTSSEGRVYVVAYIDRMETANIYRQRIDQDATRANLFISQSEGQEDLLRRYGFLDAAIVMDRSIQALREQLEIIYQPFARAVLLPYSPEELRSLHADTAENMVFMIRVDGDENGKVGDVVAQVLNNRGFSVSAETARLSVTGRIAMEEVLLNNDYKNLRWNLFMEMRNEKGDMVVTMDEQQRETAISLQEAEARAYRSMEKVLNEKFIGALESYFDSYAGS</sequence>
<feature type="signal peptide" evidence="1">
    <location>
        <begin position="1"/>
        <end position="20"/>
    </location>
</feature>
<dbReference type="OrthoDB" id="368566at2"/>
<dbReference type="InterPro" id="IPR024952">
    <property type="entry name" value="LPP20-like_dom"/>
</dbReference>
<accession>A0A5C1QR91</accession>
<name>A0A5C1QR91_9SPIO</name>
<evidence type="ECO:0000313" key="4">
    <source>
        <dbReference type="Proteomes" id="UP000324209"/>
    </source>
</evidence>
<dbReference type="Pfam" id="PF02169">
    <property type="entry name" value="LPP20"/>
    <property type="match status" value="1"/>
</dbReference>
<gene>
    <name evidence="3" type="ORF">EXM22_16490</name>
</gene>
<dbReference type="RefSeq" id="WP_149487574.1">
    <property type="nucleotide sequence ID" value="NZ_CP036150.1"/>
</dbReference>
<evidence type="ECO:0000256" key="1">
    <source>
        <dbReference type="SAM" id="SignalP"/>
    </source>
</evidence>
<protein>
    <recommendedName>
        <fullName evidence="2">Lipoprotein LPP20-like domain-containing protein</fullName>
    </recommendedName>
</protein>
<dbReference type="PROSITE" id="PS51257">
    <property type="entry name" value="PROKAR_LIPOPROTEIN"/>
    <property type="match status" value="1"/>
</dbReference>
<evidence type="ECO:0000313" key="3">
    <source>
        <dbReference type="EMBL" id="QEN09500.1"/>
    </source>
</evidence>
<dbReference type="Gene3D" id="3.10.28.20">
    <property type="entry name" value="Acetamidase/Formamidase-like domains"/>
    <property type="match status" value="1"/>
</dbReference>
<dbReference type="AlphaFoldDB" id="A0A5C1QR91"/>
<dbReference type="Proteomes" id="UP000324209">
    <property type="component" value="Chromosome"/>
</dbReference>
<evidence type="ECO:0000259" key="2">
    <source>
        <dbReference type="Pfam" id="PF02169"/>
    </source>
</evidence>
<organism evidence="3 4">
    <name type="scientific">Oceanispirochaeta crateris</name>
    <dbReference type="NCBI Taxonomy" id="2518645"/>
    <lineage>
        <taxon>Bacteria</taxon>
        <taxon>Pseudomonadati</taxon>
        <taxon>Spirochaetota</taxon>
        <taxon>Spirochaetia</taxon>
        <taxon>Spirochaetales</taxon>
        <taxon>Spirochaetaceae</taxon>
        <taxon>Oceanispirochaeta</taxon>
    </lineage>
</organism>
<reference evidence="3 4" key="1">
    <citation type="submission" date="2019-02" db="EMBL/GenBank/DDBJ databases">
        <title>Complete Genome Sequence and Methylome Analysis of free living Spirochaetas.</title>
        <authorList>
            <person name="Fomenkov A."/>
            <person name="Dubinina G."/>
            <person name="Leshcheva N."/>
            <person name="Mikheeva N."/>
            <person name="Grabovich M."/>
            <person name="Vincze T."/>
            <person name="Roberts R.J."/>
        </authorList>
    </citation>
    <scope>NUCLEOTIDE SEQUENCE [LARGE SCALE GENOMIC DNA]</scope>
    <source>
        <strain evidence="3 4">K2</strain>
    </source>
</reference>